<name>A0A3B1B1E6_9ZZZZ</name>
<evidence type="ECO:0000313" key="3">
    <source>
        <dbReference type="EMBL" id="VAX12179.1"/>
    </source>
</evidence>
<feature type="region of interest" description="Disordered" evidence="1">
    <location>
        <begin position="1"/>
        <end position="34"/>
    </location>
</feature>
<accession>A0A3B1B1E6</accession>
<reference evidence="3" key="1">
    <citation type="submission" date="2018-06" db="EMBL/GenBank/DDBJ databases">
        <authorList>
            <person name="Zhirakovskaya E."/>
        </authorList>
    </citation>
    <scope>NUCLEOTIDE SEQUENCE</scope>
</reference>
<proteinExistence type="predicted"/>
<feature type="compositionally biased region" description="Basic residues" evidence="1">
    <location>
        <begin position="1"/>
        <end position="10"/>
    </location>
</feature>
<organism evidence="3">
    <name type="scientific">hydrothermal vent metagenome</name>
    <dbReference type="NCBI Taxonomy" id="652676"/>
    <lineage>
        <taxon>unclassified sequences</taxon>
        <taxon>metagenomes</taxon>
        <taxon>ecological metagenomes</taxon>
    </lineage>
</organism>
<keyword evidence="2" id="KW-0472">Membrane</keyword>
<evidence type="ECO:0008006" key="4">
    <source>
        <dbReference type="Google" id="ProtNLM"/>
    </source>
</evidence>
<evidence type="ECO:0000256" key="1">
    <source>
        <dbReference type="SAM" id="MobiDB-lite"/>
    </source>
</evidence>
<evidence type="ECO:0000256" key="2">
    <source>
        <dbReference type="SAM" id="Phobius"/>
    </source>
</evidence>
<dbReference type="EMBL" id="UOFZ01000022">
    <property type="protein sequence ID" value="VAX12179.1"/>
    <property type="molecule type" value="Genomic_DNA"/>
</dbReference>
<dbReference type="InterPro" id="IPR021339">
    <property type="entry name" value="DUF2956"/>
</dbReference>
<feature type="transmembrane region" description="Helical" evidence="2">
    <location>
        <begin position="92"/>
        <end position="110"/>
    </location>
</feature>
<dbReference type="AlphaFoldDB" id="A0A3B1B1E6"/>
<dbReference type="Pfam" id="PF11169">
    <property type="entry name" value="DUF2956"/>
    <property type="match status" value="1"/>
</dbReference>
<keyword evidence="2" id="KW-1133">Transmembrane helix</keyword>
<gene>
    <name evidence="3" type="ORF">MNBD_GAMMA24-2569</name>
</gene>
<protein>
    <recommendedName>
        <fullName evidence="4">DUF2956 domain-containing protein</fullName>
    </recommendedName>
</protein>
<keyword evidence="2" id="KW-0812">Transmembrane</keyword>
<sequence length="113" mass="12663">MARYSKKSTSLKKSGEEAMAIARGTQKPGQTREQTRLVAQGIQKGIELYKKQQAAKKRELDKKLRKVTSHTSDMSTSVEAVATMQPGPASKLAWGLLFLSWFCFGVYFFLSRT</sequence>